<organism evidence="1 2">
    <name type="scientific">Xenorhabdus yunnanensis</name>
    <dbReference type="NCBI Taxonomy" id="3025878"/>
    <lineage>
        <taxon>Bacteria</taxon>
        <taxon>Pseudomonadati</taxon>
        <taxon>Pseudomonadota</taxon>
        <taxon>Gammaproteobacteria</taxon>
        <taxon>Enterobacterales</taxon>
        <taxon>Morganellaceae</taxon>
        <taxon>Xenorhabdus</taxon>
    </lineage>
</organism>
<dbReference type="RefSeq" id="WP_273555376.1">
    <property type="nucleotide sequence ID" value="NZ_JAQRFI010000027.1"/>
</dbReference>
<comment type="caution">
    <text evidence="1">The sequence shown here is derived from an EMBL/GenBank/DDBJ whole genome shotgun (WGS) entry which is preliminary data.</text>
</comment>
<protein>
    <submittedName>
        <fullName evidence="1">YdgA family protein</fullName>
    </submittedName>
</protein>
<dbReference type="Proteomes" id="UP001217178">
    <property type="component" value="Unassembled WGS sequence"/>
</dbReference>
<dbReference type="InterPro" id="IPR010352">
    <property type="entry name" value="DUF945"/>
</dbReference>
<reference evidence="1 2" key="1">
    <citation type="submission" date="2023-02" db="EMBL/GenBank/DDBJ databases">
        <title>Entomopathogenic bacteria.</title>
        <authorList>
            <person name="Machado R.A."/>
        </authorList>
    </citation>
    <scope>NUCLEOTIDE SEQUENCE [LARGE SCALE GENOMIC DNA]</scope>
    <source>
        <strain evidence="1 2">XENO-10</strain>
    </source>
</reference>
<gene>
    <name evidence="1" type="ORF">PSI23_12320</name>
</gene>
<dbReference type="Pfam" id="PF06097">
    <property type="entry name" value="DUF945"/>
    <property type="match status" value="1"/>
</dbReference>
<accession>A0ABT5LG33</accession>
<evidence type="ECO:0000313" key="1">
    <source>
        <dbReference type="EMBL" id="MDC9590067.1"/>
    </source>
</evidence>
<sequence length="504" mass="55606">MKKSLVAVSVIVALGAVWTGMSWYTGKQLESRLDRFIEKANTELKNSAPENGLEWQAKDFKRGIFSSDVRLILTTKGGIEEAGIKPNEEVIFKSTIDHGPFPIANLKTFNLAPKMASIHSELEQNDTLKELFNLTDGKQPFKSDVNVSYSGTISANIEFVPIKHTKTNKNGDQRVLSFTGAKINANTNRDLSTFAFTVKSDELSFSDPAKKETISLKGIDFEGNEKKGNFDFYIGNQNFSIGEFSMSGITNEPSISLKGIKVTLNSSEDKDNLNIKVASSIDGLKIKDIEFGSGKFNLGMEKLDSQSVHKFTQAYNEAAQKALATNRVLPDDAVLNNLHLLINKNPQFSISPLSWKNSKGESSMDFKLSLQNIPEDKSALSLMEPEETIRTLVKELSLNINVPKAMLIESIVQADELDGKDKTAAKIKAEQQVQTVVLLGSKFLTAKNGVIGLNFHYANDKVKLNDKESSLHQFLLDNNLSGSYDDADGIESQHDDKAELPVVE</sequence>
<dbReference type="EMBL" id="JAQRFI010000027">
    <property type="protein sequence ID" value="MDC9590067.1"/>
    <property type="molecule type" value="Genomic_DNA"/>
</dbReference>
<evidence type="ECO:0000313" key="2">
    <source>
        <dbReference type="Proteomes" id="UP001217178"/>
    </source>
</evidence>
<keyword evidence="2" id="KW-1185">Reference proteome</keyword>
<name>A0ABT5LG33_9GAMM</name>
<proteinExistence type="predicted"/>